<dbReference type="GeneID" id="1261585"/>
<reference evidence="1 2" key="1">
    <citation type="submission" date="2018-01" db="EMBL/GenBank/DDBJ databases">
        <title>Genome sequence of Mycobacterium phage D29.</title>
        <authorList>
            <person name="Uchiyama J."/>
            <person name="Matsuzaki S."/>
        </authorList>
    </citation>
    <scope>NUCLEOTIDE SEQUENCE [LARGE SCALE GENOMIC DNA]</scope>
</reference>
<dbReference type="Pfam" id="PF17510">
    <property type="entry name" value="GP44"/>
    <property type="match status" value="1"/>
</dbReference>
<organismHost>
    <name type="scientific">Mycobacterium</name>
    <dbReference type="NCBI Taxonomy" id="1763"/>
</organismHost>
<dbReference type="RefSeq" id="NP_046861.1">
    <property type="nucleotide sequence ID" value="NC_001900.1"/>
</dbReference>
<dbReference type="KEGG" id="vg:1261585"/>
<name>A0A2Z5XD22_BPMD2</name>
<sequence>MADRIQVVIALPRDEALPIDVQAVGLRRMAIDLMKEVADVEENTVRYTGGTDNATINFGGEIGLLTTWQHNLLAARFVADGTAKKEVVGPIVHRDTVTRVHSSASVERNPY</sequence>
<dbReference type="OrthoDB" id="16520at10239"/>
<proteinExistence type="predicted"/>
<dbReference type="EMBL" id="AP018480">
    <property type="protein sequence ID" value="BBC44173.1"/>
    <property type="molecule type" value="Genomic_DNA"/>
</dbReference>
<organism evidence="1 2">
    <name type="scientific">Mycobacterium phage D29</name>
    <name type="common">Mycobacteriophage D29</name>
    <dbReference type="NCBI Taxonomy" id="28369"/>
    <lineage>
        <taxon>Viruses</taxon>
        <taxon>Duplodnaviria</taxon>
        <taxon>Heunggongvirae</taxon>
        <taxon>Uroviricota</taxon>
        <taxon>Caudoviricetes</taxon>
        <taxon>Fromanvirus</taxon>
    </lineage>
</organism>
<evidence type="ECO:0000313" key="2">
    <source>
        <dbReference type="Proteomes" id="UP000250156"/>
    </source>
</evidence>
<dbReference type="InterPro" id="IPR035252">
    <property type="entry name" value="Gp44"/>
</dbReference>
<dbReference type="Proteomes" id="UP000250156">
    <property type="component" value="Segment"/>
</dbReference>
<evidence type="ECO:0000313" key="1">
    <source>
        <dbReference type="EMBL" id="BBC44173.1"/>
    </source>
</evidence>
<protein>
    <submittedName>
        <fullName evidence="1">Uncharacterized protein</fullName>
    </submittedName>
</protein>
<accession>A0A2Z5XD22</accession>